<accession>A0A0A2G8R4</accession>
<comment type="caution">
    <text evidence="1">The sequence shown here is derived from an EMBL/GenBank/DDBJ whole genome shotgun (WGS) entry which is preliminary data.</text>
</comment>
<dbReference type="Proteomes" id="UP000030134">
    <property type="component" value="Unassembled WGS sequence"/>
</dbReference>
<proteinExistence type="predicted"/>
<sequence length="74" mass="8045">MLLVISHMIPVVGLDLNLAASGNPFHPYIGLVIDPADYIPYLGSSALLFDNIQTILPLKNYQVNTFLGEGDDES</sequence>
<evidence type="ECO:0000313" key="1">
    <source>
        <dbReference type="EMBL" id="KGN98812.1"/>
    </source>
</evidence>
<keyword evidence="2" id="KW-1185">Reference proteome</keyword>
<reference evidence="1 2" key="1">
    <citation type="submission" date="2014-08" db="EMBL/GenBank/DDBJ databases">
        <title>Porphyromonas gingivicanis strain:COT-022_OH1391 Genome sequencing.</title>
        <authorList>
            <person name="Wallis C."/>
            <person name="Deusch O."/>
            <person name="O'Flynn C."/>
            <person name="Davis I."/>
            <person name="Jospin G."/>
            <person name="Darling A.E."/>
            <person name="Coil D.A."/>
            <person name="Alexiev A."/>
            <person name="Horsfall A."/>
            <person name="Kirkwood N."/>
            <person name="Harris S."/>
            <person name="Eisen J.A."/>
        </authorList>
    </citation>
    <scope>NUCLEOTIDE SEQUENCE [LARGE SCALE GENOMIC DNA]</scope>
    <source>
        <strain evidence="2">COT-022 OH1391</strain>
    </source>
</reference>
<gene>
    <name evidence="1" type="ORF">HQ36_01905</name>
</gene>
<evidence type="ECO:0000313" key="2">
    <source>
        <dbReference type="Proteomes" id="UP000030134"/>
    </source>
</evidence>
<dbReference type="STRING" id="266762.HQ36_01905"/>
<dbReference type="AlphaFoldDB" id="A0A0A2G8R4"/>
<name>A0A0A2G8R4_9PORP</name>
<organism evidence="1 2">
    <name type="scientific">Porphyromonas gingivicanis</name>
    <dbReference type="NCBI Taxonomy" id="266762"/>
    <lineage>
        <taxon>Bacteria</taxon>
        <taxon>Pseudomonadati</taxon>
        <taxon>Bacteroidota</taxon>
        <taxon>Bacteroidia</taxon>
        <taxon>Bacteroidales</taxon>
        <taxon>Porphyromonadaceae</taxon>
        <taxon>Porphyromonas</taxon>
    </lineage>
</organism>
<dbReference type="EMBL" id="JQZW01000005">
    <property type="protein sequence ID" value="KGN98812.1"/>
    <property type="molecule type" value="Genomic_DNA"/>
</dbReference>
<protein>
    <submittedName>
        <fullName evidence="1">Uncharacterized protein</fullName>
    </submittedName>
</protein>